<dbReference type="Pfam" id="PF05742">
    <property type="entry name" value="TANGO2"/>
    <property type="match status" value="1"/>
</dbReference>
<reference evidence="1 2" key="1">
    <citation type="submission" date="2016-11" db="EMBL/GenBank/DDBJ databases">
        <authorList>
            <person name="Jaros S."/>
            <person name="Januszkiewicz K."/>
            <person name="Wedrychowicz H."/>
        </authorList>
    </citation>
    <scope>NUCLEOTIDE SEQUENCE [LARGE SCALE GENOMIC DNA]</scope>
    <source>
        <strain evidence="1 2">IBRC-M 10683</strain>
    </source>
</reference>
<proteinExistence type="predicted"/>
<dbReference type="InterPro" id="IPR008551">
    <property type="entry name" value="TANGO2"/>
</dbReference>
<dbReference type="Proteomes" id="UP000183988">
    <property type="component" value="Unassembled WGS sequence"/>
</dbReference>
<accession>A0A1M5HSM5</accession>
<dbReference type="Gene3D" id="3.60.60.10">
    <property type="entry name" value="Penicillin V Acylase, Chain A"/>
    <property type="match status" value="1"/>
</dbReference>
<evidence type="ECO:0000313" key="1">
    <source>
        <dbReference type="EMBL" id="SHG18925.1"/>
    </source>
</evidence>
<evidence type="ECO:0000313" key="2">
    <source>
        <dbReference type="Proteomes" id="UP000183988"/>
    </source>
</evidence>
<dbReference type="OrthoDB" id="4380123at2"/>
<dbReference type="PANTHER" id="PTHR17985">
    <property type="entry name" value="SER/THR-RICH PROTEIN T10 IN DGCR REGION"/>
    <property type="match status" value="1"/>
</dbReference>
<organism evidence="1 2">
    <name type="scientific">Ornithinibacillus halophilus</name>
    <dbReference type="NCBI Taxonomy" id="930117"/>
    <lineage>
        <taxon>Bacteria</taxon>
        <taxon>Bacillati</taxon>
        <taxon>Bacillota</taxon>
        <taxon>Bacilli</taxon>
        <taxon>Bacillales</taxon>
        <taxon>Bacillaceae</taxon>
        <taxon>Ornithinibacillus</taxon>
    </lineage>
</organism>
<gene>
    <name evidence="1" type="ORF">SAMN05216225_101936</name>
</gene>
<dbReference type="AlphaFoldDB" id="A0A1M5HSM5"/>
<protein>
    <submittedName>
        <fullName evidence="1">Uncharacterized conserved protein, contains NRDE domain</fullName>
    </submittedName>
</protein>
<sequence>MCLINFQFHDHPQYKLIVAANRDEFYKRPTASAHFWEDEPVILAGRDLQQMGTWLGVTKQGRFAALTNFRHPDHMGTGGKSRGEIVKNYLSEDLSTEEYITQLRSSKEDFVGYNVLVGSPEELFYYNNVEDTITKIEPGTYGLSNHFLNTPWPKVVKGTQNLKNYTKDTSKVDEAKLFELLLDAEESAEEELPNTGIGRELEKKLSPLFIKLPDYGTRCSTVLTIDYKNNLTFVERNYEHGILKEEKQFSFKIEN</sequence>
<name>A0A1M5HSM5_9BACI</name>
<dbReference type="PANTHER" id="PTHR17985:SF8">
    <property type="entry name" value="TRANSPORT AND GOLGI ORGANIZATION PROTEIN 2 HOMOLOG"/>
    <property type="match status" value="1"/>
</dbReference>
<keyword evidence="2" id="KW-1185">Reference proteome</keyword>
<dbReference type="RefSeq" id="WP_072890299.1">
    <property type="nucleotide sequence ID" value="NZ_FQVW01000019.1"/>
</dbReference>
<dbReference type="EMBL" id="FQVW01000019">
    <property type="protein sequence ID" value="SHG18925.1"/>
    <property type="molecule type" value="Genomic_DNA"/>
</dbReference>